<evidence type="ECO:0000256" key="4">
    <source>
        <dbReference type="ARBA" id="ARBA00022989"/>
    </source>
</evidence>
<dbReference type="PANTHER" id="PTHR39087">
    <property type="entry name" value="UPF0104 MEMBRANE PROTEIN MJ1595"/>
    <property type="match status" value="1"/>
</dbReference>
<evidence type="ECO:0000256" key="3">
    <source>
        <dbReference type="ARBA" id="ARBA00022692"/>
    </source>
</evidence>
<feature type="transmembrane region" description="Helical" evidence="7">
    <location>
        <begin position="285"/>
        <end position="303"/>
    </location>
</feature>
<feature type="transmembrane region" description="Helical" evidence="7">
    <location>
        <begin position="118"/>
        <end position="139"/>
    </location>
</feature>
<keyword evidence="3 7" id="KW-0812">Transmembrane</keyword>
<sequence length="371" mass="40030">MTRTAEPRDSTAPLAGPDPHDDDHGGPHLEINPRKAAVGGLFVVVAIVALYFLLPQLAGLEDTWQRIEEGNPWWLVLALFFTVGMFAGYVALFQGVFVRAGSRIDWRESYQITMAGLAATRLFSAGGAGGLVLIAWALRRSGMEKRTVADRTISFLVLQYLIYMLALIVCGFGLYFGAFAGNAPFSVTLIPAVLAFVITVLGLSVAFVPTDFERRLRGYAVRTGRRGRLAQRLANVPAAASAGMRDALAHVRERDPALLGAVAFWAFQIAVLWAAFHAFGDAPPVAVLIMAFFVGQLGNLLPLPGGIGGVDGGMIGALVAFGVDGGLAVVVVLVYRGYTFWLPTLPGAIAYLQLRRTVDRWRHESSLHYTN</sequence>
<dbReference type="Pfam" id="PF03706">
    <property type="entry name" value="LPG_synthase_TM"/>
    <property type="match status" value="1"/>
</dbReference>
<dbReference type="AlphaFoldDB" id="A0A6J4TSW8"/>
<feature type="transmembrane region" description="Helical" evidence="7">
    <location>
        <begin position="160"/>
        <end position="179"/>
    </location>
</feature>
<dbReference type="NCBIfam" id="TIGR00374">
    <property type="entry name" value="flippase-like domain"/>
    <property type="match status" value="1"/>
</dbReference>
<accession>A0A6J4TSW8</accession>
<evidence type="ECO:0000313" key="8">
    <source>
        <dbReference type="EMBL" id="CAA9531700.1"/>
    </source>
</evidence>
<proteinExistence type="predicted"/>
<feature type="transmembrane region" description="Helical" evidence="7">
    <location>
        <begin position="315"/>
        <end position="335"/>
    </location>
</feature>
<feature type="transmembrane region" description="Helical" evidence="7">
    <location>
        <begin position="257"/>
        <end position="279"/>
    </location>
</feature>
<dbReference type="GO" id="GO:0005886">
    <property type="term" value="C:plasma membrane"/>
    <property type="evidence" value="ECO:0007669"/>
    <property type="project" value="UniProtKB-SubCell"/>
</dbReference>
<dbReference type="InterPro" id="IPR022791">
    <property type="entry name" value="L-PG_synthase/AglD"/>
</dbReference>
<evidence type="ECO:0000256" key="1">
    <source>
        <dbReference type="ARBA" id="ARBA00004651"/>
    </source>
</evidence>
<gene>
    <name evidence="8" type="ORF">AVDCRST_MAG30-3849</name>
</gene>
<dbReference type="EMBL" id="CADCVS010000508">
    <property type="protein sequence ID" value="CAA9531700.1"/>
    <property type="molecule type" value="Genomic_DNA"/>
</dbReference>
<evidence type="ECO:0008006" key="9">
    <source>
        <dbReference type="Google" id="ProtNLM"/>
    </source>
</evidence>
<evidence type="ECO:0000256" key="5">
    <source>
        <dbReference type="ARBA" id="ARBA00023136"/>
    </source>
</evidence>
<feature type="transmembrane region" description="Helical" evidence="7">
    <location>
        <begin position="74"/>
        <end position="98"/>
    </location>
</feature>
<feature type="region of interest" description="Disordered" evidence="6">
    <location>
        <begin position="1"/>
        <end position="29"/>
    </location>
</feature>
<dbReference type="PANTHER" id="PTHR39087:SF2">
    <property type="entry name" value="UPF0104 MEMBRANE PROTEIN MJ1595"/>
    <property type="match status" value="1"/>
</dbReference>
<comment type="subcellular location">
    <subcellularLocation>
        <location evidence="1">Cell membrane</location>
        <topology evidence="1">Multi-pass membrane protein</topology>
    </subcellularLocation>
</comment>
<feature type="transmembrane region" description="Helical" evidence="7">
    <location>
        <begin position="36"/>
        <end position="54"/>
    </location>
</feature>
<keyword evidence="5 7" id="KW-0472">Membrane</keyword>
<name>A0A6J4TSW8_9ACTN</name>
<evidence type="ECO:0000256" key="7">
    <source>
        <dbReference type="SAM" id="Phobius"/>
    </source>
</evidence>
<keyword evidence="4 7" id="KW-1133">Transmembrane helix</keyword>
<protein>
    <recommendedName>
        <fullName evidence="9">Flippase-like domain-containing protein</fullName>
    </recommendedName>
</protein>
<feature type="transmembrane region" description="Helical" evidence="7">
    <location>
        <begin position="185"/>
        <end position="208"/>
    </location>
</feature>
<evidence type="ECO:0000256" key="6">
    <source>
        <dbReference type="SAM" id="MobiDB-lite"/>
    </source>
</evidence>
<organism evidence="8">
    <name type="scientific">uncultured Solirubrobacteraceae bacterium</name>
    <dbReference type="NCBI Taxonomy" id="1162706"/>
    <lineage>
        <taxon>Bacteria</taxon>
        <taxon>Bacillati</taxon>
        <taxon>Actinomycetota</taxon>
        <taxon>Thermoleophilia</taxon>
        <taxon>Solirubrobacterales</taxon>
        <taxon>Solirubrobacteraceae</taxon>
        <taxon>environmental samples</taxon>
    </lineage>
</organism>
<reference evidence="8" key="1">
    <citation type="submission" date="2020-02" db="EMBL/GenBank/DDBJ databases">
        <authorList>
            <person name="Meier V. D."/>
        </authorList>
    </citation>
    <scope>NUCLEOTIDE SEQUENCE</scope>
    <source>
        <strain evidence="8">AVDCRST_MAG30</strain>
    </source>
</reference>
<keyword evidence="2" id="KW-1003">Cell membrane</keyword>
<evidence type="ECO:0000256" key="2">
    <source>
        <dbReference type="ARBA" id="ARBA00022475"/>
    </source>
</evidence>
<feature type="compositionally biased region" description="Basic and acidic residues" evidence="6">
    <location>
        <begin position="18"/>
        <end position="29"/>
    </location>
</feature>